<gene>
    <name evidence="2" type="ORF">H2200_007471</name>
</gene>
<feature type="chain" id="PRO_5041291290" evidence="1">
    <location>
        <begin position="20"/>
        <end position="186"/>
    </location>
</feature>
<accession>A0AA38X8G5</accession>
<evidence type="ECO:0000313" key="3">
    <source>
        <dbReference type="Proteomes" id="UP001172673"/>
    </source>
</evidence>
<protein>
    <submittedName>
        <fullName evidence="2">Uncharacterized protein</fullName>
    </submittedName>
</protein>
<proteinExistence type="predicted"/>
<reference evidence="2" key="1">
    <citation type="submission" date="2022-10" db="EMBL/GenBank/DDBJ databases">
        <title>Culturing micro-colonial fungi from biological soil crusts in the Mojave desert and describing Neophaeococcomyces mojavensis, and introducing the new genera and species Taxawa tesnikishii.</title>
        <authorList>
            <person name="Kurbessoian T."/>
            <person name="Stajich J.E."/>
        </authorList>
    </citation>
    <scope>NUCLEOTIDE SEQUENCE</scope>
    <source>
        <strain evidence="2">TK_41</strain>
    </source>
</reference>
<feature type="signal peptide" evidence="1">
    <location>
        <begin position="1"/>
        <end position="19"/>
    </location>
</feature>
<name>A0AA38X8G5_9EURO</name>
<keyword evidence="1" id="KW-0732">Signal</keyword>
<evidence type="ECO:0000256" key="1">
    <source>
        <dbReference type="SAM" id="SignalP"/>
    </source>
</evidence>
<sequence>MKAPNTALGLLGLVTIAFAGAIPSPAPSSLPGCGEVNVILTGLPPNHPLVIAQGHDPSDIDKGLRADLASAIAGGYNVRMSLQGPEEPISTLEGRMEGTDWSATMVGAGVRASVLEELTIWLEDVIALYRRAAPKAFIAFNHNAESTLWAIQRRFPLASNCTDSPGTNLGYEIHCDPSVCNATISS</sequence>
<dbReference type="EMBL" id="JAPDRK010000010">
    <property type="protein sequence ID" value="KAJ9608483.1"/>
    <property type="molecule type" value="Genomic_DNA"/>
</dbReference>
<comment type="caution">
    <text evidence="2">The sequence shown here is derived from an EMBL/GenBank/DDBJ whole genome shotgun (WGS) entry which is preliminary data.</text>
</comment>
<keyword evidence="3" id="KW-1185">Reference proteome</keyword>
<dbReference type="Proteomes" id="UP001172673">
    <property type="component" value="Unassembled WGS sequence"/>
</dbReference>
<organism evidence="2 3">
    <name type="scientific">Cladophialophora chaetospira</name>
    <dbReference type="NCBI Taxonomy" id="386627"/>
    <lineage>
        <taxon>Eukaryota</taxon>
        <taxon>Fungi</taxon>
        <taxon>Dikarya</taxon>
        <taxon>Ascomycota</taxon>
        <taxon>Pezizomycotina</taxon>
        <taxon>Eurotiomycetes</taxon>
        <taxon>Chaetothyriomycetidae</taxon>
        <taxon>Chaetothyriales</taxon>
        <taxon>Herpotrichiellaceae</taxon>
        <taxon>Cladophialophora</taxon>
    </lineage>
</organism>
<evidence type="ECO:0000313" key="2">
    <source>
        <dbReference type="EMBL" id="KAJ9608483.1"/>
    </source>
</evidence>
<dbReference type="AlphaFoldDB" id="A0AA38X8G5"/>